<dbReference type="InterPro" id="IPR051675">
    <property type="entry name" value="Endo/Exo/Phosphatase_dom_1"/>
</dbReference>
<dbReference type="Pfam" id="PF12836">
    <property type="entry name" value="HHH_3"/>
    <property type="match status" value="2"/>
</dbReference>
<dbReference type="Proteomes" id="UP000270927">
    <property type="component" value="Unassembled WGS sequence"/>
</dbReference>
<dbReference type="SUPFAM" id="SSF47781">
    <property type="entry name" value="RuvA domain 2-like"/>
    <property type="match status" value="2"/>
</dbReference>
<accession>A0A3N2QAZ9</accession>
<keyword evidence="1" id="KW-1133">Transmembrane helix</keyword>
<gene>
    <name evidence="2" type="ORF">EDM02_05385</name>
</gene>
<protein>
    <recommendedName>
        <fullName evidence="4">Helix-hairpin-helix domain-containing protein</fullName>
    </recommendedName>
</protein>
<feature type="transmembrane region" description="Helical" evidence="1">
    <location>
        <begin position="21"/>
        <end position="46"/>
    </location>
</feature>
<dbReference type="OrthoDB" id="981124at2"/>
<keyword evidence="1" id="KW-0472">Membrane</keyword>
<dbReference type="Gene3D" id="1.10.150.280">
    <property type="entry name" value="AF1531-like domain"/>
    <property type="match status" value="2"/>
</dbReference>
<name>A0A3N2QAZ9_9BACT</name>
<dbReference type="PANTHER" id="PTHR21180">
    <property type="entry name" value="ENDONUCLEASE/EXONUCLEASE/PHOSPHATASE FAMILY DOMAIN-CONTAINING PROTEIN 1"/>
    <property type="match status" value="1"/>
</dbReference>
<dbReference type="InterPro" id="IPR010994">
    <property type="entry name" value="RuvA_2-like"/>
</dbReference>
<dbReference type="PANTHER" id="PTHR21180:SF32">
    <property type="entry name" value="ENDONUCLEASE_EXONUCLEASE_PHOSPHATASE FAMILY DOMAIN-CONTAINING PROTEIN 1"/>
    <property type="match status" value="1"/>
</dbReference>
<dbReference type="EMBL" id="RARA01000027">
    <property type="protein sequence ID" value="ROT46978.1"/>
    <property type="molecule type" value="Genomic_DNA"/>
</dbReference>
<reference evidence="2 3" key="1">
    <citation type="submission" date="2018-09" db="EMBL/GenBank/DDBJ databases">
        <title>Comparative Genomics of Wolbachia-Cardinium Dual Endosymbiosis in a Plant-Parasitic Nematode.</title>
        <authorList>
            <person name="Brown A.M.V."/>
            <person name="Wasala S.K."/>
            <person name="Howe D.K."/>
            <person name="Peetz A.B."/>
            <person name="Zasada I.A."/>
            <person name="Denver D.R."/>
        </authorList>
    </citation>
    <scope>NUCLEOTIDE SEQUENCE [LARGE SCALE GENOMIC DNA]</scope>
    <source>
        <strain evidence="2 3">Pp_1</strain>
    </source>
</reference>
<evidence type="ECO:0008006" key="4">
    <source>
        <dbReference type="Google" id="ProtNLM"/>
    </source>
</evidence>
<dbReference type="RefSeq" id="WP_123663650.1">
    <property type="nucleotide sequence ID" value="NZ_RARA01000027.1"/>
</dbReference>
<keyword evidence="1" id="KW-0812">Transmembrane</keyword>
<sequence>MFNKIKYRIKELFYFSNSESNGLLAIIVLIFLLIIAPKACMLYYSYSNKPLDHSSDMVLLEKKWLLLQENVSKTALININTTTVQQLANMDGITQKLATRIIKYRDKLGGFISLDQYKEVYGLSNRLQERLMNQTTILAKYRPKQLSLNHTTFQELVAHPYISPSIAKAIIDYRKKKGKFTTLYTIQELPGYHTDWANKIRPYLSL</sequence>
<evidence type="ECO:0000313" key="2">
    <source>
        <dbReference type="EMBL" id="ROT46978.1"/>
    </source>
</evidence>
<evidence type="ECO:0000256" key="1">
    <source>
        <dbReference type="SAM" id="Phobius"/>
    </source>
</evidence>
<organism evidence="2 3">
    <name type="scientific">Candidatus Cardinium hertigii</name>
    <dbReference type="NCBI Taxonomy" id="247481"/>
    <lineage>
        <taxon>Bacteria</taxon>
        <taxon>Pseudomonadati</taxon>
        <taxon>Bacteroidota</taxon>
        <taxon>Cytophagia</taxon>
        <taxon>Cytophagales</taxon>
        <taxon>Amoebophilaceae</taxon>
        <taxon>Candidatus Cardinium</taxon>
    </lineage>
</organism>
<dbReference type="AlphaFoldDB" id="A0A3N2QAZ9"/>
<comment type="caution">
    <text evidence="2">The sequence shown here is derived from an EMBL/GenBank/DDBJ whole genome shotgun (WGS) entry which is preliminary data.</text>
</comment>
<proteinExistence type="predicted"/>
<keyword evidence="3" id="KW-1185">Reference proteome</keyword>
<evidence type="ECO:0000313" key="3">
    <source>
        <dbReference type="Proteomes" id="UP000270927"/>
    </source>
</evidence>